<accession>A0A0P1ELX4</accession>
<evidence type="ECO:0000256" key="1">
    <source>
        <dbReference type="SAM" id="MobiDB-lite"/>
    </source>
</evidence>
<evidence type="ECO:0008006" key="6">
    <source>
        <dbReference type="Google" id="ProtNLM"/>
    </source>
</evidence>
<name>A0A0P1ELX4_9RHOB</name>
<dbReference type="STRING" id="321267.SHM7688_00532"/>
<keyword evidence="2" id="KW-0472">Membrane</keyword>
<evidence type="ECO:0000256" key="2">
    <source>
        <dbReference type="SAM" id="Phobius"/>
    </source>
</evidence>
<dbReference type="OrthoDB" id="7876829at2"/>
<evidence type="ECO:0000313" key="5">
    <source>
        <dbReference type="Proteomes" id="UP000054823"/>
    </source>
</evidence>
<keyword evidence="3" id="KW-0732">Signal</keyword>
<reference evidence="4 5" key="1">
    <citation type="submission" date="2015-09" db="EMBL/GenBank/DDBJ databases">
        <authorList>
            <consortium name="Swine Surveillance"/>
        </authorList>
    </citation>
    <scope>NUCLEOTIDE SEQUENCE [LARGE SCALE GENOMIC DNA]</scope>
    <source>
        <strain evidence="4 5">CECT 7688</strain>
    </source>
</reference>
<proteinExistence type="predicted"/>
<evidence type="ECO:0000313" key="4">
    <source>
        <dbReference type="EMBL" id="CUH51099.1"/>
    </source>
</evidence>
<keyword evidence="5" id="KW-1185">Reference proteome</keyword>
<dbReference type="Proteomes" id="UP000054823">
    <property type="component" value="Unassembled WGS sequence"/>
</dbReference>
<sequence>MTSKTFIASVLSLAILVTGISAPRAQALDEDGIAALLFGVTALAVIGAAVADDKKDRRPDPKPTPKPVKPNKPNKKAWLPSHCSKRFETRNGRVIQAYGQRCLFRAQYPAYNLPEKCYVQRKGAKGRIAGYRTQCLSRHGYKVTYR</sequence>
<dbReference type="RefSeq" id="WP_058238464.1">
    <property type="nucleotide sequence ID" value="NZ_CYPW01000006.1"/>
</dbReference>
<keyword evidence="2" id="KW-0812">Transmembrane</keyword>
<protein>
    <recommendedName>
        <fullName evidence="6">Integral membrane protein</fullName>
    </recommendedName>
</protein>
<feature type="compositionally biased region" description="Basic and acidic residues" evidence="1">
    <location>
        <begin position="52"/>
        <end position="63"/>
    </location>
</feature>
<keyword evidence="2" id="KW-1133">Transmembrane helix</keyword>
<dbReference type="EMBL" id="CYPW01000006">
    <property type="protein sequence ID" value="CUH51099.1"/>
    <property type="molecule type" value="Genomic_DNA"/>
</dbReference>
<organism evidence="4 5">
    <name type="scientific">Shimia marina</name>
    <dbReference type="NCBI Taxonomy" id="321267"/>
    <lineage>
        <taxon>Bacteria</taxon>
        <taxon>Pseudomonadati</taxon>
        <taxon>Pseudomonadota</taxon>
        <taxon>Alphaproteobacteria</taxon>
        <taxon>Rhodobacterales</taxon>
        <taxon>Roseobacteraceae</taxon>
    </lineage>
</organism>
<feature type="region of interest" description="Disordered" evidence="1">
    <location>
        <begin position="52"/>
        <end position="79"/>
    </location>
</feature>
<dbReference type="AlphaFoldDB" id="A0A0P1ELX4"/>
<evidence type="ECO:0000256" key="3">
    <source>
        <dbReference type="SAM" id="SignalP"/>
    </source>
</evidence>
<feature type="chain" id="PRO_5006061661" description="Integral membrane protein" evidence="3">
    <location>
        <begin position="28"/>
        <end position="146"/>
    </location>
</feature>
<feature type="transmembrane region" description="Helical" evidence="2">
    <location>
        <begin position="33"/>
        <end position="51"/>
    </location>
</feature>
<gene>
    <name evidence="4" type="ORF">SHM7688_00532</name>
</gene>
<feature type="signal peptide" evidence="3">
    <location>
        <begin position="1"/>
        <end position="27"/>
    </location>
</feature>